<protein>
    <submittedName>
        <fullName evidence="1">Uncharacterized protein</fullName>
    </submittedName>
</protein>
<gene>
    <name evidence="1" type="ORF">L1987_86795</name>
</gene>
<reference evidence="2" key="1">
    <citation type="journal article" date="2022" name="Mol. Ecol. Resour.">
        <title>The genomes of chicory, endive, great burdock and yacon provide insights into Asteraceae palaeo-polyploidization history and plant inulin production.</title>
        <authorList>
            <person name="Fan W."/>
            <person name="Wang S."/>
            <person name="Wang H."/>
            <person name="Wang A."/>
            <person name="Jiang F."/>
            <person name="Liu H."/>
            <person name="Zhao H."/>
            <person name="Xu D."/>
            <person name="Zhang Y."/>
        </authorList>
    </citation>
    <scope>NUCLEOTIDE SEQUENCE [LARGE SCALE GENOMIC DNA]</scope>
    <source>
        <strain evidence="2">cv. Yunnan</strain>
    </source>
</reference>
<proteinExistence type="predicted"/>
<organism evidence="1 2">
    <name type="scientific">Smallanthus sonchifolius</name>
    <dbReference type="NCBI Taxonomy" id="185202"/>
    <lineage>
        <taxon>Eukaryota</taxon>
        <taxon>Viridiplantae</taxon>
        <taxon>Streptophyta</taxon>
        <taxon>Embryophyta</taxon>
        <taxon>Tracheophyta</taxon>
        <taxon>Spermatophyta</taxon>
        <taxon>Magnoliopsida</taxon>
        <taxon>eudicotyledons</taxon>
        <taxon>Gunneridae</taxon>
        <taxon>Pentapetalae</taxon>
        <taxon>asterids</taxon>
        <taxon>campanulids</taxon>
        <taxon>Asterales</taxon>
        <taxon>Asteraceae</taxon>
        <taxon>Asteroideae</taxon>
        <taxon>Heliantheae alliance</taxon>
        <taxon>Millerieae</taxon>
        <taxon>Smallanthus</taxon>
    </lineage>
</organism>
<reference evidence="1 2" key="2">
    <citation type="journal article" date="2022" name="Mol. Ecol. Resour.">
        <title>The genomes of chicory, endive, great burdock and yacon provide insights into Asteraceae paleo-polyploidization history and plant inulin production.</title>
        <authorList>
            <person name="Fan W."/>
            <person name="Wang S."/>
            <person name="Wang H."/>
            <person name="Wang A."/>
            <person name="Jiang F."/>
            <person name="Liu H."/>
            <person name="Zhao H."/>
            <person name="Xu D."/>
            <person name="Zhang Y."/>
        </authorList>
    </citation>
    <scope>NUCLEOTIDE SEQUENCE [LARGE SCALE GENOMIC DNA]</scope>
    <source>
        <strain evidence="2">cv. Yunnan</strain>
        <tissue evidence="1">Leaves</tissue>
    </source>
</reference>
<evidence type="ECO:0000313" key="1">
    <source>
        <dbReference type="EMBL" id="KAI3677174.1"/>
    </source>
</evidence>
<comment type="caution">
    <text evidence="1">The sequence shown here is derived from an EMBL/GenBank/DDBJ whole genome shotgun (WGS) entry which is preliminary data.</text>
</comment>
<dbReference type="EMBL" id="CM042046">
    <property type="protein sequence ID" value="KAI3677174.1"/>
    <property type="molecule type" value="Genomic_DNA"/>
</dbReference>
<name>A0ACB8Y0U0_9ASTR</name>
<evidence type="ECO:0000313" key="2">
    <source>
        <dbReference type="Proteomes" id="UP001056120"/>
    </source>
</evidence>
<sequence>MGPAAIPPPKGSAFLKRKEGTSVSKSRTKRRYAPSNPFFHRHLHSHIEINTSESEGYDLSDLLPARSTNFRYVCSITCT</sequence>
<accession>A0ACB8Y0U0</accession>
<keyword evidence="2" id="KW-1185">Reference proteome</keyword>
<dbReference type="Proteomes" id="UP001056120">
    <property type="component" value="Linkage Group LG29"/>
</dbReference>